<name>A0A3P8VB51_CYNSE</name>
<dbReference type="GO" id="GO:0005886">
    <property type="term" value="C:plasma membrane"/>
    <property type="evidence" value="ECO:0007669"/>
    <property type="project" value="TreeGrafter"/>
</dbReference>
<evidence type="ECO:0000256" key="6">
    <source>
        <dbReference type="SAM" id="MobiDB-lite"/>
    </source>
</evidence>
<keyword evidence="2 7" id="KW-0812">Transmembrane</keyword>
<feature type="compositionally biased region" description="Basic and acidic residues" evidence="6">
    <location>
        <begin position="417"/>
        <end position="429"/>
    </location>
</feature>
<dbReference type="GeneID" id="103378926"/>
<dbReference type="RefSeq" id="XP_024911292.1">
    <property type="nucleotide sequence ID" value="XM_025055524.1"/>
</dbReference>
<feature type="compositionally biased region" description="Basic and acidic residues" evidence="6">
    <location>
        <begin position="492"/>
        <end position="516"/>
    </location>
</feature>
<dbReference type="InterPro" id="IPR009626">
    <property type="entry name" value="MINAR1-like_C"/>
</dbReference>
<evidence type="ECO:0000313" key="10">
    <source>
        <dbReference type="Proteomes" id="UP000265120"/>
    </source>
</evidence>
<evidence type="ECO:0000256" key="2">
    <source>
        <dbReference type="ARBA" id="ARBA00022692"/>
    </source>
</evidence>
<dbReference type="RefSeq" id="XP_024911290.1">
    <property type="nucleotide sequence ID" value="XM_025055522.1"/>
</dbReference>
<comment type="similarity">
    <text evidence="1">Belongs to the MINAR family.</text>
</comment>
<dbReference type="RefSeq" id="XP_024911294.1">
    <property type="nucleotide sequence ID" value="XM_025055526.1"/>
</dbReference>
<dbReference type="RefSeq" id="XP_024911295.1">
    <property type="nucleotide sequence ID" value="XM_025055527.1"/>
</dbReference>
<sequence>MDPVPEYSHFLVRILEELDTKHNTMSYQDLCKSMCARFDLVHLAKLRSLLFYTACLDPAFPATLFRDKMRSSVEDPQSKKLMVAADIVTMFNLIQMNGGLAKDKLPIVPRPKFHKNKSLDVCRSDSDAYKYQDCDRGAAYEHMNEHHHHHHHHHHHPHHSPQQRPITQNAPPCPKRSECNNCQSFVPSSNPNFLLGVNRDLKCRAASLDKLHHLPQYHNGSPPPSPCEMQSTYFPMDLDSESTTDHESLQHLGHPEPFSVHSCVQKRNIFKEDFHNFVAFSPKVVTTESKPVCKAAESYHRRELHKPATFFNHSFELPYSNPYFEPPLNSPLQDRRKAKHESLDDLQASTYFGPTTVSECVSSRKHLSKVGKQQAWPVKSLSLNTEEGPPDFERSFINNKPLIENHHRTMSIVSTDNEQHFQSPKEKVRASPSGFAKKPNGVKNKDVALMMAGPGNVDKREAAKRFRDKSLNSPSFQGGDSSSSIGTQTEQAEPKKVKDQPPKFTDKDRAKFKHSDEDPELISDDISDIFRFLDDMSVCDSLGVVQSSSYNSTGSLSQVTLKSEGDSSPERNTVKLAKSKLDRLFSSLENTDDELKSSVCKLVMRIGEIEKKLESLSGVRSEISQVLSKLNRLDEKIQEPEANGRPTVSVGNGTPDKLHPHQQPHLDTGHPPRTFQCHTTGRNVKLENGPLGEWCLDGSNNGSLRMKALKKSMLTRRSNRSLNEETSITESKVASITNSPRDWRTVSYSCHAEDEGKDKDRDRDRDSKDRHRKAKEAERERQYELPQAHLPPNNHPPLIEQVFSQHPFSPSVKAHVKGSHLYTDLRLTTLSDPKRGQPSWTIEEYKRNSGEKGKQFTALELQGQESLNPNNLEYWMEDIYTPGYDSLLKRKEAAFRRAKVCKIGALIAAATCTVILVIVVPICTMKS</sequence>
<protein>
    <submittedName>
        <fullName evidence="9">Membrane integral NOTCH2 associated receptor 1</fullName>
    </submittedName>
</protein>
<dbReference type="FunCoup" id="A0A3P8VB51">
    <property type="interactions" value="623"/>
</dbReference>
<evidence type="ECO:0000256" key="5">
    <source>
        <dbReference type="ARBA" id="ARBA00037847"/>
    </source>
</evidence>
<evidence type="ECO:0000313" key="9">
    <source>
        <dbReference type="Ensembl" id="ENSCSEP00000010466.1"/>
    </source>
</evidence>
<feature type="region of interest" description="Disordered" evidence="6">
    <location>
        <begin position="552"/>
        <end position="571"/>
    </location>
</feature>
<dbReference type="InParanoid" id="A0A3P8VB51"/>
<evidence type="ECO:0000256" key="4">
    <source>
        <dbReference type="ARBA" id="ARBA00023136"/>
    </source>
</evidence>
<feature type="region of interest" description="Disordered" evidence="6">
    <location>
        <begin position="637"/>
        <end position="671"/>
    </location>
</feature>
<evidence type="ECO:0000259" key="8">
    <source>
        <dbReference type="PROSITE" id="PS50835"/>
    </source>
</evidence>
<dbReference type="RefSeq" id="XP_024911296.1">
    <property type="nucleotide sequence ID" value="XM_025055528.1"/>
</dbReference>
<feature type="transmembrane region" description="Helical" evidence="7">
    <location>
        <begin position="903"/>
        <end position="923"/>
    </location>
</feature>
<dbReference type="CTD" id="23251"/>
<feature type="compositionally biased region" description="Polar residues" evidence="6">
    <location>
        <begin position="720"/>
        <end position="735"/>
    </location>
</feature>
<evidence type="ECO:0000256" key="3">
    <source>
        <dbReference type="ARBA" id="ARBA00022989"/>
    </source>
</evidence>
<accession>A0A3P8VB51</accession>
<dbReference type="Pfam" id="PF06789">
    <property type="entry name" value="MINAR1_C"/>
    <property type="match status" value="1"/>
</dbReference>
<dbReference type="Proteomes" id="UP000265120">
    <property type="component" value="Chromosome 5"/>
</dbReference>
<dbReference type="OrthoDB" id="8875526at2759"/>
<feature type="region of interest" description="Disordered" evidence="6">
    <location>
        <begin position="145"/>
        <end position="173"/>
    </location>
</feature>
<evidence type="ECO:0000256" key="7">
    <source>
        <dbReference type="SAM" id="Phobius"/>
    </source>
</evidence>
<dbReference type="AlphaFoldDB" id="A0A3P8VB51"/>
<dbReference type="KEGG" id="csem:103378926"/>
<keyword evidence="3 7" id="KW-1133">Transmembrane helix</keyword>
<dbReference type="GO" id="GO:0012505">
    <property type="term" value="C:endomembrane system"/>
    <property type="evidence" value="ECO:0007669"/>
    <property type="project" value="UniProtKB-SubCell"/>
</dbReference>
<feature type="compositionally biased region" description="Low complexity" evidence="6">
    <location>
        <begin position="473"/>
        <end position="486"/>
    </location>
</feature>
<dbReference type="RefSeq" id="XP_008308517.1">
    <property type="nucleotide sequence ID" value="XM_008310295.3"/>
</dbReference>
<dbReference type="RefSeq" id="XP_024911297.1">
    <property type="nucleotide sequence ID" value="XM_025055529.1"/>
</dbReference>
<feature type="region of interest" description="Disordered" evidence="6">
    <location>
        <begin position="469"/>
        <end position="518"/>
    </location>
</feature>
<feature type="region of interest" description="Disordered" evidence="6">
    <location>
        <begin position="747"/>
        <end position="793"/>
    </location>
</feature>
<feature type="region of interest" description="Disordered" evidence="6">
    <location>
        <begin position="715"/>
        <end position="735"/>
    </location>
</feature>
<evidence type="ECO:0000256" key="1">
    <source>
        <dbReference type="ARBA" id="ARBA00006410"/>
    </source>
</evidence>
<dbReference type="GO" id="GO:0032007">
    <property type="term" value="P:negative regulation of TOR signaling"/>
    <property type="evidence" value="ECO:0007669"/>
    <property type="project" value="TreeGrafter"/>
</dbReference>
<dbReference type="OMA" id="IMQANYA"/>
<reference evidence="9" key="2">
    <citation type="submission" date="2025-08" db="UniProtKB">
        <authorList>
            <consortium name="Ensembl"/>
        </authorList>
    </citation>
    <scope>IDENTIFICATION</scope>
</reference>
<dbReference type="RefSeq" id="XP_024911298.1">
    <property type="nucleotide sequence ID" value="XM_025055530.1"/>
</dbReference>
<dbReference type="InterPro" id="IPR007110">
    <property type="entry name" value="Ig-like_dom"/>
</dbReference>
<keyword evidence="4 7" id="KW-0472">Membrane</keyword>
<dbReference type="GeneTree" id="ENSGT00530000063851"/>
<dbReference type="PANTHER" id="PTHR31530">
    <property type="entry name" value="MAJOR INTRINSICALLY DISORDERED NOTCH2-BINDING RECEPTOR 1 MINAR1 FAMILY MEMBER"/>
    <property type="match status" value="1"/>
</dbReference>
<feature type="compositionally biased region" description="Polar residues" evidence="6">
    <location>
        <begin position="552"/>
        <end position="561"/>
    </location>
</feature>
<feature type="compositionally biased region" description="Basic and acidic residues" evidence="6">
    <location>
        <begin position="751"/>
        <end position="783"/>
    </location>
</feature>
<dbReference type="RefSeq" id="XP_024911289.1">
    <property type="nucleotide sequence ID" value="XM_025055521.1"/>
</dbReference>
<keyword evidence="10" id="KW-1185">Reference proteome</keyword>
<feature type="domain" description="Ig-like" evidence="8">
    <location>
        <begin position="646"/>
        <end position="767"/>
    </location>
</feature>
<dbReference type="InterPro" id="IPR055117">
    <property type="entry name" value="MINAR1_N"/>
</dbReference>
<reference evidence="9" key="3">
    <citation type="submission" date="2025-09" db="UniProtKB">
        <authorList>
            <consortium name="Ensembl"/>
        </authorList>
    </citation>
    <scope>IDENTIFICATION</scope>
</reference>
<dbReference type="PANTHER" id="PTHR31530:SF2">
    <property type="entry name" value="MAJOR INTRINSICALLY DISORDERED NOTCH2-BINDING RECEPTOR 1"/>
    <property type="match status" value="1"/>
</dbReference>
<organism evidence="9 10">
    <name type="scientific">Cynoglossus semilaevis</name>
    <name type="common">Tongue sole</name>
    <dbReference type="NCBI Taxonomy" id="244447"/>
    <lineage>
        <taxon>Eukaryota</taxon>
        <taxon>Metazoa</taxon>
        <taxon>Chordata</taxon>
        <taxon>Craniata</taxon>
        <taxon>Vertebrata</taxon>
        <taxon>Euteleostomi</taxon>
        <taxon>Actinopterygii</taxon>
        <taxon>Neopterygii</taxon>
        <taxon>Teleostei</taxon>
        <taxon>Neoteleostei</taxon>
        <taxon>Acanthomorphata</taxon>
        <taxon>Carangaria</taxon>
        <taxon>Pleuronectiformes</taxon>
        <taxon>Pleuronectoidei</taxon>
        <taxon>Cynoglossidae</taxon>
        <taxon>Cynoglossinae</taxon>
        <taxon>Cynoglossus</taxon>
    </lineage>
</organism>
<dbReference type="GO" id="GO:0008285">
    <property type="term" value="P:negative regulation of cell population proliferation"/>
    <property type="evidence" value="ECO:0007669"/>
    <property type="project" value="TreeGrafter"/>
</dbReference>
<dbReference type="Ensembl" id="ENSCSET00000010591.1">
    <property type="protein sequence ID" value="ENSCSEP00000010466.1"/>
    <property type="gene ID" value="ENSCSEG00000006728.1"/>
</dbReference>
<comment type="subcellular location">
    <subcellularLocation>
        <location evidence="5">Endomembrane system</location>
        <topology evidence="5">Single-pass membrane protein</topology>
    </subcellularLocation>
</comment>
<reference evidence="9 10" key="1">
    <citation type="journal article" date="2014" name="Nat. Genet.">
        <title>Whole-genome sequence of a flatfish provides insights into ZW sex chromosome evolution and adaptation to a benthic lifestyle.</title>
        <authorList>
            <person name="Chen S."/>
            <person name="Zhang G."/>
            <person name="Shao C."/>
            <person name="Huang Q."/>
            <person name="Liu G."/>
            <person name="Zhang P."/>
            <person name="Song W."/>
            <person name="An N."/>
            <person name="Chalopin D."/>
            <person name="Volff J.N."/>
            <person name="Hong Y."/>
            <person name="Li Q."/>
            <person name="Sha Z."/>
            <person name="Zhou H."/>
            <person name="Xie M."/>
            <person name="Yu Q."/>
            <person name="Liu Y."/>
            <person name="Xiang H."/>
            <person name="Wang N."/>
            <person name="Wu K."/>
            <person name="Yang C."/>
            <person name="Zhou Q."/>
            <person name="Liao X."/>
            <person name="Yang L."/>
            <person name="Hu Q."/>
            <person name="Zhang J."/>
            <person name="Meng L."/>
            <person name="Jin L."/>
            <person name="Tian Y."/>
            <person name="Lian J."/>
            <person name="Yang J."/>
            <person name="Miao G."/>
            <person name="Liu S."/>
            <person name="Liang Z."/>
            <person name="Yan F."/>
            <person name="Li Y."/>
            <person name="Sun B."/>
            <person name="Zhang H."/>
            <person name="Zhang J."/>
            <person name="Zhu Y."/>
            <person name="Du M."/>
            <person name="Zhao Y."/>
            <person name="Schartl M."/>
            <person name="Tang Q."/>
            <person name="Wang J."/>
        </authorList>
    </citation>
    <scope>NUCLEOTIDE SEQUENCE</scope>
</reference>
<dbReference type="Pfam" id="PF22948">
    <property type="entry name" value="MINAR1_N"/>
    <property type="match status" value="1"/>
</dbReference>
<dbReference type="PROSITE" id="PS50835">
    <property type="entry name" value="IG_LIKE"/>
    <property type="match status" value="1"/>
</dbReference>
<dbReference type="RefSeq" id="XP_024911288.1">
    <property type="nucleotide sequence ID" value="XM_025055520.1"/>
</dbReference>
<proteinExistence type="inferred from homology"/>
<dbReference type="InterPro" id="IPR039706">
    <property type="entry name" value="MINAR1-like"/>
</dbReference>
<feature type="region of interest" description="Disordered" evidence="6">
    <location>
        <begin position="416"/>
        <end position="447"/>
    </location>
</feature>
<dbReference type="RefSeq" id="XP_024911291.1">
    <property type="nucleotide sequence ID" value="XM_025055523.1"/>
</dbReference>
<feature type="compositionally biased region" description="Basic residues" evidence="6">
    <location>
        <begin position="145"/>
        <end position="161"/>
    </location>
</feature>